<evidence type="ECO:0000256" key="8">
    <source>
        <dbReference type="ARBA" id="ARBA00066511"/>
    </source>
</evidence>
<evidence type="ECO:0000256" key="12">
    <source>
        <dbReference type="RuleBase" id="RU004466"/>
    </source>
</evidence>
<dbReference type="CDD" id="cd00685">
    <property type="entry name" value="Trans_IPPS_HT"/>
    <property type="match status" value="1"/>
</dbReference>
<evidence type="ECO:0000256" key="2">
    <source>
        <dbReference type="ARBA" id="ARBA00006706"/>
    </source>
</evidence>
<comment type="catalytic activity">
    <reaction evidence="6">
        <text>5 isopentenyl diphosphate + (2E,6E)-farnesyl diphosphate = all-trans-octaprenyl diphosphate + 5 diphosphate</text>
        <dbReference type="Rhea" id="RHEA:27798"/>
        <dbReference type="ChEBI" id="CHEBI:33019"/>
        <dbReference type="ChEBI" id="CHEBI:57711"/>
        <dbReference type="ChEBI" id="CHEBI:128769"/>
        <dbReference type="ChEBI" id="CHEBI:175763"/>
        <dbReference type="EC" id="2.5.1.90"/>
    </reaction>
</comment>
<dbReference type="PANTHER" id="PTHR12001:SF69">
    <property type="entry name" value="ALL TRANS-POLYPRENYL-DIPHOSPHATE SYNTHASE PDSS1"/>
    <property type="match status" value="1"/>
</dbReference>
<dbReference type="SUPFAM" id="SSF48576">
    <property type="entry name" value="Terpenoid synthases"/>
    <property type="match status" value="1"/>
</dbReference>
<evidence type="ECO:0000256" key="10">
    <source>
        <dbReference type="ARBA" id="ARBA00079637"/>
    </source>
</evidence>
<dbReference type="Pfam" id="PF00348">
    <property type="entry name" value="polyprenyl_synt"/>
    <property type="match status" value="1"/>
</dbReference>
<protein>
    <recommendedName>
        <fullName evidence="9">Octaprenyl diphosphate synthase</fullName>
        <ecNumber evidence="8">2.5.1.90</ecNumber>
    </recommendedName>
    <alternativeName>
        <fullName evidence="11">All-trans-octaprenyl-diphosphate synthase</fullName>
    </alternativeName>
    <alternativeName>
        <fullName evidence="10">Octaprenyl pyrophosphate synthase</fullName>
    </alternativeName>
</protein>
<organism evidence="13 14">
    <name type="scientific">Maricaulis salignorans</name>
    <dbReference type="NCBI Taxonomy" id="144026"/>
    <lineage>
        <taxon>Bacteria</taxon>
        <taxon>Pseudomonadati</taxon>
        <taxon>Pseudomonadota</taxon>
        <taxon>Alphaproteobacteria</taxon>
        <taxon>Maricaulales</taxon>
        <taxon>Maricaulaceae</taxon>
        <taxon>Maricaulis</taxon>
    </lineage>
</organism>
<proteinExistence type="inferred from homology"/>
<dbReference type="GO" id="GO:0106350">
    <property type="term" value="F:all-trans-octaprenyl-diphosphate synthase activity"/>
    <property type="evidence" value="ECO:0007669"/>
    <property type="project" value="UniProtKB-EC"/>
</dbReference>
<evidence type="ECO:0000256" key="6">
    <source>
        <dbReference type="ARBA" id="ARBA00051506"/>
    </source>
</evidence>
<reference evidence="13 14" key="1">
    <citation type="submission" date="2016-10" db="EMBL/GenBank/DDBJ databases">
        <authorList>
            <person name="de Groot N.N."/>
        </authorList>
    </citation>
    <scope>NUCLEOTIDE SEQUENCE [LARGE SCALE GENOMIC DNA]</scope>
    <source>
        <strain evidence="13 14">DSM 16077</strain>
    </source>
</reference>
<dbReference type="PANTHER" id="PTHR12001">
    <property type="entry name" value="GERANYLGERANYL PYROPHOSPHATE SYNTHASE"/>
    <property type="match status" value="1"/>
</dbReference>
<dbReference type="InterPro" id="IPR033749">
    <property type="entry name" value="Polyprenyl_synt_CS"/>
</dbReference>
<dbReference type="SFLD" id="SFLDS00005">
    <property type="entry name" value="Isoprenoid_Synthase_Type_I"/>
    <property type="match status" value="1"/>
</dbReference>
<keyword evidence="3 12" id="KW-0808">Transferase</keyword>
<evidence type="ECO:0000256" key="7">
    <source>
        <dbReference type="ARBA" id="ARBA00055029"/>
    </source>
</evidence>
<dbReference type="Proteomes" id="UP000199759">
    <property type="component" value="Unassembled WGS sequence"/>
</dbReference>
<evidence type="ECO:0000256" key="4">
    <source>
        <dbReference type="ARBA" id="ARBA00022723"/>
    </source>
</evidence>
<dbReference type="PROSITE" id="PS00723">
    <property type="entry name" value="POLYPRENYL_SYNTHASE_1"/>
    <property type="match status" value="1"/>
</dbReference>
<comment type="function">
    <text evidence="7">Supplies octaprenyl diphosphate, the precursor for the side chain of the isoprenoid quinones ubiquinone and menaquinone.</text>
</comment>
<evidence type="ECO:0000256" key="9">
    <source>
        <dbReference type="ARBA" id="ARBA00072473"/>
    </source>
</evidence>
<evidence type="ECO:0000313" key="13">
    <source>
        <dbReference type="EMBL" id="SDM23812.1"/>
    </source>
</evidence>
<dbReference type="InterPro" id="IPR000092">
    <property type="entry name" value="Polyprenyl_synt"/>
</dbReference>
<gene>
    <name evidence="13" type="ORF">SAMN04488568_10762</name>
</gene>
<comment type="similarity">
    <text evidence="2 12">Belongs to the FPP/GGPP synthase family.</text>
</comment>
<dbReference type="EC" id="2.5.1.90" evidence="8"/>
<sequence length="343" mass="36762">MDSIVKVKATAPMPEPAELNAAERLATLAFDDMRRVDALILDRLQSHVTLIPELARYLIEAGGKRVRPMITIAAANMIGCRDEAPIKLAAAVEFIHTATLLHDDVVDESGMRRGKAAANLVWGNASSVLVGDFLFARSFSLMVEAGSMKALGVLSAAASTIAEGEVRQLAAVKDTGVSVETYLEIIDAKTAALFAAAAQVAGIVAARPIVEEKALETYGRELGLAFQLVDDALDYDGAAAKLGKSVGDDFREGKVTLPVALSILSADDEQRAFWDRVIGQLDQHDGDFETALAYMREHKAIEATIEAAHNRAAKARQALAIFPANEWRLALEALASFVVTRAH</sequence>
<evidence type="ECO:0000256" key="11">
    <source>
        <dbReference type="ARBA" id="ARBA00083124"/>
    </source>
</evidence>
<keyword evidence="14" id="KW-1185">Reference proteome</keyword>
<keyword evidence="4" id="KW-0479">Metal-binding</keyword>
<dbReference type="Gene3D" id="1.10.600.10">
    <property type="entry name" value="Farnesyl Diphosphate Synthase"/>
    <property type="match status" value="1"/>
</dbReference>
<evidence type="ECO:0000256" key="3">
    <source>
        <dbReference type="ARBA" id="ARBA00022679"/>
    </source>
</evidence>
<dbReference type="GO" id="GO:0008299">
    <property type="term" value="P:isoprenoid biosynthetic process"/>
    <property type="evidence" value="ECO:0007669"/>
    <property type="project" value="InterPro"/>
</dbReference>
<dbReference type="AlphaFoldDB" id="A0A1G9RKJ8"/>
<accession>A0A1G9RKJ8</accession>
<evidence type="ECO:0000256" key="5">
    <source>
        <dbReference type="ARBA" id="ARBA00022842"/>
    </source>
</evidence>
<dbReference type="GO" id="GO:0046872">
    <property type="term" value="F:metal ion binding"/>
    <property type="evidence" value="ECO:0007669"/>
    <property type="project" value="UniProtKB-KW"/>
</dbReference>
<evidence type="ECO:0000256" key="1">
    <source>
        <dbReference type="ARBA" id="ARBA00001946"/>
    </source>
</evidence>
<comment type="cofactor">
    <cofactor evidence="1">
        <name>Mg(2+)</name>
        <dbReference type="ChEBI" id="CHEBI:18420"/>
    </cofactor>
</comment>
<dbReference type="STRING" id="144026.SAMN04488568_10762"/>
<dbReference type="FunFam" id="1.10.600.10:FF:000002">
    <property type="entry name" value="Octaprenyl diphosphate synthase"/>
    <property type="match status" value="1"/>
</dbReference>
<dbReference type="InterPro" id="IPR008949">
    <property type="entry name" value="Isoprenoid_synthase_dom_sf"/>
</dbReference>
<name>A0A1G9RKJ8_9PROT</name>
<evidence type="ECO:0000313" key="14">
    <source>
        <dbReference type="Proteomes" id="UP000199759"/>
    </source>
</evidence>
<dbReference type="EMBL" id="FNHG01000007">
    <property type="protein sequence ID" value="SDM23812.1"/>
    <property type="molecule type" value="Genomic_DNA"/>
</dbReference>
<keyword evidence="5" id="KW-0460">Magnesium</keyword>